<comment type="caution">
    <text evidence="2">The sequence shown here is derived from an EMBL/GenBank/DDBJ whole genome shotgun (WGS) entry which is preliminary data.</text>
</comment>
<gene>
    <name evidence="2" type="ORF">LKD81_12095</name>
</gene>
<feature type="domain" description="Putative component of 'biosynthetic module'" evidence="1">
    <location>
        <begin position="267"/>
        <end position="487"/>
    </location>
</feature>
<dbReference type="Pfam" id="PF14266">
    <property type="entry name" value="YceG_bac"/>
    <property type="match status" value="3"/>
</dbReference>
<protein>
    <submittedName>
        <fullName evidence="2">YceG family protein</fullName>
    </submittedName>
</protein>
<evidence type="ECO:0000259" key="1">
    <source>
        <dbReference type="Pfam" id="PF14266"/>
    </source>
</evidence>
<sequence length="757" mass="87421">MAEQIELNQLNDYFTDLGKRSRPGVYFYRICDWNEEIEAFLRRYYEEARLSGVIIEGRLPNPDSRQLAYYEEMMGMEFQMNMGFLLDRLQKWLPRMNGRQREQVAGSIYDVLAGLQKAGKNENMLKNAYIKFMCWLYYKFERIVNRLGEEKLPKILYEGTVSIYELLLLSVISGAGADVVLLQVQGDMAYQQLDSTGAYSRLLPVENGKPFPENYSLKNMRQVMQEKANRQRLFGGETKLHACTNAWINGTVWDSLRKEPAVRGSDPGFFYNCFARLSGVEDRVTYPSDLYQLQLDIRAANRRLVIVNDRLEPLTPDEISGIRRSNYQNLEQMLAELVMNITAPSDAKLQPLVKKVFADLISEEYAKDSGNLNRLTGRAVYLLCLLKRFAEPLFHGWHMPEVAAFFYLGGCRNENEALFLRFLARLPVDVVVFRPDLSRACCLEDQWLYEVKAEESLSLTVYPEEGVALQAGTAAYHAERDLDAMMYQNTGIYRNRQYAKANAVSLRTMYEEIAILWDEELKYRPNFATTDATVAMPVIFAKVSGVKDGDLPAYWNEIRTLMTPYTKKILSVPHLTSTSANPMKAHAVEFLRNGRLQKEKIRGHMAYPYGVLREDTQEYLLEKLQLLIDQRIIRGTFENGTEYTIVSTVLNLETDILRMIQKFDFTKKNPKLVYVITGETFLSLEDTITVAFLHLIGFDILFFVPTGYQCVERYFNQNIMEEHQLGEYMYDLSVPNLDGRPAAKKVSWRDKIFKRGT</sequence>
<feature type="domain" description="Putative component of 'biosynthetic module'" evidence="1">
    <location>
        <begin position="508"/>
        <end position="723"/>
    </location>
</feature>
<feature type="domain" description="Putative component of 'biosynthetic module'" evidence="1">
    <location>
        <begin position="99"/>
        <end position="214"/>
    </location>
</feature>
<evidence type="ECO:0000313" key="3">
    <source>
        <dbReference type="Proteomes" id="UP001198182"/>
    </source>
</evidence>
<name>A0AAE3JF23_9FIRM</name>
<dbReference type="RefSeq" id="WP_308454248.1">
    <property type="nucleotide sequence ID" value="NZ_JAJEQR010000037.1"/>
</dbReference>
<dbReference type="InterPro" id="IPR025647">
    <property type="entry name" value="YceG_bac"/>
</dbReference>
<dbReference type="AlphaFoldDB" id="A0AAE3JF23"/>
<reference evidence="2" key="1">
    <citation type="submission" date="2021-10" db="EMBL/GenBank/DDBJ databases">
        <title>Anaerobic single-cell dispensing facilitates the cultivation of human gut bacteria.</title>
        <authorList>
            <person name="Afrizal A."/>
        </authorList>
    </citation>
    <scope>NUCLEOTIDE SEQUENCE</scope>
    <source>
        <strain evidence="2">CLA-AA-H215</strain>
    </source>
</reference>
<accession>A0AAE3JF23</accession>
<proteinExistence type="predicted"/>
<keyword evidence="3" id="KW-1185">Reference proteome</keyword>
<organism evidence="2 3">
    <name type="scientific">Hominifimenecus microfluidus</name>
    <dbReference type="NCBI Taxonomy" id="2885348"/>
    <lineage>
        <taxon>Bacteria</taxon>
        <taxon>Bacillati</taxon>
        <taxon>Bacillota</taxon>
        <taxon>Clostridia</taxon>
        <taxon>Lachnospirales</taxon>
        <taxon>Lachnospiraceae</taxon>
        <taxon>Hominifimenecus</taxon>
    </lineage>
</organism>
<evidence type="ECO:0000313" key="2">
    <source>
        <dbReference type="EMBL" id="MCC2231729.1"/>
    </source>
</evidence>
<dbReference type="Proteomes" id="UP001198182">
    <property type="component" value="Unassembled WGS sequence"/>
</dbReference>
<dbReference type="EMBL" id="JAJEQR010000037">
    <property type="protein sequence ID" value="MCC2231729.1"/>
    <property type="molecule type" value="Genomic_DNA"/>
</dbReference>